<dbReference type="Pfam" id="PF00989">
    <property type="entry name" value="PAS"/>
    <property type="match status" value="1"/>
</dbReference>
<evidence type="ECO:0000256" key="3">
    <source>
        <dbReference type="ARBA" id="ARBA00012438"/>
    </source>
</evidence>
<dbReference type="Gene3D" id="1.10.287.130">
    <property type="match status" value="1"/>
</dbReference>
<evidence type="ECO:0000256" key="12">
    <source>
        <dbReference type="ARBA" id="ARBA00023136"/>
    </source>
</evidence>
<keyword evidence="5" id="KW-0808">Transferase</keyword>
<dbReference type="Gene3D" id="3.30.450.20">
    <property type="entry name" value="PAS domain"/>
    <property type="match status" value="1"/>
</dbReference>
<dbReference type="GO" id="GO:0007234">
    <property type="term" value="P:osmosensory signaling via phosphorelay pathway"/>
    <property type="evidence" value="ECO:0007669"/>
    <property type="project" value="TreeGrafter"/>
</dbReference>
<comment type="subcellular location">
    <subcellularLocation>
        <location evidence="2">Cell inner membrane</location>
        <topology evidence="2">Multi-pass membrane protein</topology>
    </subcellularLocation>
</comment>
<evidence type="ECO:0000256" key="4">
    <source>
        <dbReference type="ARBA" id="ARBA00022553"/>
    </source>
</evidence>
<dbReference type="InterPro" id="IPR050351">
    <property type="entry name" value="BphY/WalK/GraS-like"/>
</dbReference>
<dbReference type="Proteomes" id="UP000198305">
    <property type="component" value="Unassembled WGS sequence"/>
</dbReference>
<evidence type="ECO:0000256" key="6">
    <source>
        <dbReference type="ARBA" id="ARBA00022692"/>
    </source>
</evidence>
<dbReference type="GO" id="GO:0000156">
    <property type="term" value="F:phosphorelay response regulator activity"/>
    <property type="evidence" value="ECO:0007669"/>
    <property type="project" value="TreeGrafter"/>
</dbReference>
<dbReference type="FunFam" id="3.30.565.10:FF:000006">
    <property type="entry name" value="Sensor histidine kinase WalK"/>
    <property type="match status" value="1"/>
</dbReference>
<evidence type="ECO:0000256" key="11">
    <source>
        <dbReference type="ARBA" id="ARBA00023012"/>
    </source>
</evidence>
<dbReference type="Pfam" id="PF02518">
    <property type="entry name" value="HATPase_c"/>
    <property type="match status" value="1"/>
</dbReference>
<dbReference type="CDD" id="cd00082">
    <property type="entry name" value="HisKA"/>
    <property type="match status" value="1"/>
</dbReference>
<dbReference type="InterPro" id="IPR003594">
    <property type="entry name" value="HATPase_dom"/>
</dbReference>
<evidence type="ECO:0000256" key="1">
    <source>
        <dbReference type="ARBA" id="ARBA00000085"/>
    </source>
</evidence>
<keyword evidence="10 13" id="KW-1133">Transmembrane helix</keyword>
<keyword evidence="11" id="KW-0902">Two-component regulatory system</keyword>
<dbReference type="SMART" id="SM00387">
    <property type="entry name" value="HATPase_c"/>
    <property type="match status" value="1"/>
</dbReference>
<dbReference type="GO" id="GO:0005886">
    <property type="term" value="C:plasma membrane"/>
    <property type="evidence" value="ECO:0007669"/>
    <property type="project" value="UniProtKB-SubCell"/>
</dbReference>
<proteinExistence type="predicted"/>
<protein>
    <recommendedName>
        <fullName evidence="3">histidine kinase</fullName>
        <ecNumber evidence="3">2.7.13.3</ecNumber>
    </recommendedName>
</protein>
<dbReference type="OrthoDB" id="9802500at2"/>
<dbReference type="PANTHER" id="PTHR42878">
    <property type="entry name" value="TWO-COMPONENT HISTIDINE KINASE"/>
    <property type="match status" value="1"/>
</dbReference>
<reference evidence="16" key="1">
    <citation type="submission" date="2017-06" db="EMBL/GenBank/DDBJ databases">
        <authorList>
            <person name="Varghese N."/>
            <person name="Submissions S."/>
        </authorList>
    </citation>
    <scope>NUCLEOTIDE SEQUENCE [LARGE SCALE GENOMIC DNA]</scope>
    <source>
        <strain evidence="16">Ca-68</strain>
    </source>
</reference>
<dbReference type="SMART" id="SM01080">
    <property type="entry name" value="CHASE2"/>
    <property type="match status" value="1"/>
</dbReference>
<dbReference type="InterPro" id="IPR005467">
    <property type="entry name" value="His_kinase_dom"/>
</dbReference>
<dbReference type="InterPro" id="IPR007890">
    <property type="entry name" value="CHASE2"/>
</dbReference>
<dbReference type="PIRSF" id="PIRSF037347">
    <property type="entry name" value="STHK_CHASE2_PAS_prd"/>
    <property type="match status" value="1"/>
</dbReference>
<evidence type="ECO:0000313" key="15">
    <source>
        <dbReference type="EMBL" id="SNR88732.1"/>
    </source>
</evidence>
<dbReference type="InterPro" id="IPR000014">
    <property type="entry name" value="PAS"/>
</dbReference>
<dbReference type="GO" id="GO:0006355">
    <property type="term" value="P:regulation of DNA-templated transcription"/>
    <property type="evidence" value="ECO:0007669"/>
    <property type="project" value="InterPro"/>
</dbReference>
<dbReference type="InterPro" id="IPR013767">
    <property type="entry name" value="PAS_fold"/>
</dbReference>
<name>A0A239A001_9PROT</name>
<evidence type="ECO:0000313" key="16">
    <source>
        <dbReference type="Proteomes" id="UP000198305"/>
    </source>
</evidence>
<comment type="catalytic activity">
    <reaction evidence="1">
        <text>ATP + protein L-histidine = ADP + protein N-phospho-L-histidine.</text>
        <dbReference type="EC" id="2.7.13.3"/>
    </reaction>
</comment>
<organism evidence="15 16">
    <name type="scientific">Methylobacillus rhizosphaerae</name>
    <dbReference type="NCBI Taxonomy" id="551994"/>
    <lineage>
        <taxon>Bacteria</taxon>
        <taxon>Pseudomonadati</taxon>
        <taxon>Pseudomonadota</taxon>
        <taxon>Betaproteobacteria</taxon>
        <taxon>Nitrosomonadales</taxon>
        <taxon>Methylophilaceae</taxon>
        <taxon>Methylobacillus</taxon>
    </lineage>
</organism>
<dbReference type="GO" id="GO:0030295">
    <property type="term" value="F:protein kinase activator activity"/>
    <property type="evidence" value="ECO:0007669"/>
    <property type="project" value="TreeGrafter"/>
</dbReference>
<evidence type="ECO:0000256" key="9">
    <source>
        <dbReference type="ARBA" id="ARBA00022840"/>
    </source>
</evidence>
<dbReference type="PROSITE" id="PS50109">
    <property type="entry name" value="HIS_KIN"/>
    <property type="match status" value="1"/>
</dbReference>
<gene>
    <name evidence="15" type="ORF">SAMN05192560_1590</name>
</gene>
<dbReference type="GO" id="GO:0000155">
    <property type="term" value="F:phosphorelay sensor kinase activity"/>
    <property type="evidence" value="ECO:0007669"/>
    <property type="project" value="InterPro"/>
</dbReference>
<evidence type="ECO:0000256" key="7">
    <source>
        <dbReference type="ARBA" id="ARBA00022741"/>
    </source>
</evidence>
<dbReference type="EMBL" id="FZOA01000006">
    <property type="protein sequence ID" value="SNR88732.1"/>
    <property type="molecule type" value="Genomic_DNA"/>
</dbReference>
<keyword evidence="6 13" id="KW-0812">Transmembrane</keyword>
<accession>A0A239A001</accession>
<feature type="transmembrane region" description="Helical" evidence="13">
    <location>
        <begin position="16"/>
        <end position="33"/>
    </location>
</feature>
<dbReference type="InterPro" id="IPR035965">
    <property type="entry name" value="PAS-like_dom_sf"/>
</dbReference>
<dbReference type="InterPro" id="IPR036097">
    <property type="entry name" value="HisK_dim/P_sf"/>
</dbReference>
<dbReference type="SMART" id="SM00388">
    <property type="entry name" value="HisKA"/>
    <property type="match status" value="1"/>
</dbReference>
<keyword evidence="7" id="KW-0547">Nucleotide-binding</keyword>
<dbReference type="InterPro" id="IPR017181">
    <property type="entry name" value="Sig_transdc_His_kin_CHASE2"/>
</dbReference>
<evidence type="ECO:0000256" key="5">
    <source>
        <dbReference type="ARBA" id="ARBA00022679"/>
    </source>
</evidence>
<dbReference type="InterPro" id="IPR003661">
    <property type="entry name" value="HisK_dim/P_dom"/>
</dbReference>
<dbReference type="SUPFAM" id="SSF47384">
    <property type="entry name" value="Homodimeric domain of signal transducing histidine kinase"/>
    <property type="match status" value="1"/>
</dbReference>
<feature type="transmembrane region" description="Helical" evidence="13">
    <location>
        <begin position="327"/>
        <end position="353"/>
    </location>
</feature>
<feature type="transmembrane region" description="Helical" evidence="13">
    <location>
        <begin position="295"/>
        <end position="321"/>
    </location>
</feature>
<evidence type="ECO:0000256" key="8">
    <source>
        <dbReference type="ARBA" id="ARBA00022777"/>
    </source>
</evidence>
<dbReference type="PANTHER" id="PTHR42878:SF7">
    <property type="entry name" value="SENSOR HISTIDINE KINASE GLRK"/>
    <property type="match status" value="1"/>
</dbReference>
<keyword evidence="12 13" id="KW-0472">Membrane</keyword>
<sequence>MGTPPLPAVQLHNKRLWLLISGMILLLIAVLSHQRTLIAADNLIQDFIIASQQHSLSGKVVIVAIDDDSIAAFGRWPWRRNLHAKLVNRISEQRPAAIGLDILFSEADLQHPGDDLLLADAIRQSGVVTLPFIFNEIGQAQHVQPPTPILAEAAANMGHVHIKVDYDGLVRSILKQQLPYPHFSTAVLDISGEDYNADMSRTYLIPYAGNVGYFPRVSYRDVIKGNISDNTFTGKLVLVGATATGIGDQYATPVSHDGQLMPGIEVLANVIEGQLNQRILTPAFPWQNLMLNLEFVTLALLSFMLLSPLSALLFNVLFFILLFAVTYIVAIVWGILLAPSAGFLGLIMAYPLWSWHRLDAASRFLTAEFDSLKRDFPVLLTPHHSASFHDFLDKRINALHTTTQQLRDMHRFISDGVNGLPNPNMICDPNGIIRIANQAAASYFGINSPSALLQQPLIPLLQSIHDHQHNQPVINADTLQTMQTIVVEARDDKQRELLVKLAPCKDAKEQHIGWILNIVDVSKLWQAERDRDEAFRFITHDIRAPLSSIISLVELQKFTLGKIETRWLDMIEQHADNALALADDFVQLSRAKSGHYQLSNTNLTDLLHESISDAWINAHTRNITITLTETPAEAYACVDRALFKRAITNLLSNAVKFSPDHSTIICSIRAAGTNWDIAVQDSGIGISPEAQAQLFHTFSRVHQHSHPHIEGTGLGLAFVHTVAQRHHGEVTITSTQGVGSTFHLVVPQS</sequence>
<feature type="domain" description="Histidine kinase" evidence="14">
    <location>
        <begin position="537"/>
        <end position="749"/>
    </location>
</feature>
<evidence type="ECO:0000259" key="14">
    <source>
        <dbReference type="PROSITE" id="PS50109"/>
    </source>
</evidence>
<dbReference type="Pfam" id="PF05226">
    <property type="entry name" value="CHASE2"/>
    <property type="match status" value="1"/>
</dbReference>
<dbReference type="PRINTS" id="PR00344">
    <property type="entry name" value="BCTRLSENSOR"/>
</dbReference>
<dbReference type="Pfam" id="PF00512">
    <property type="entry name" value="HisKA"/>
    <property type="match status" value="1"/>
</dbReference>
<dbReference type="SUPFAM" id="SSF55874">
    <property type="entry name" value="ATPase domain of HSP90 chaperone/DNA topoisomerase II/histidine kinase"/>
    <property type="match status" value="1"/>
</dbReference>
<keyword evidence="4" id="KW-0597">Phosphoprotein</keyword>
<dbReference type="AlphaFoldDB" id="A0A239A001"/>
<evidence type="ECO:0000256" key="10">
    <source>
        <dbReference type="ARBA" id="ARBA00022989"/>
    </source>
</evidence>
<keyword evidence="9" id="KW-0067">ATP-binding</keyword>
<dbReference type="EC" id="2.7.13.3" evidence="3"/>
<keyword evidence="16" id="KW-1185">Reference proteome</keyword>
<dbReference type="SUPFAM" id="SSF55785">
    <property type="entry name" value="PYP-like sensor domain (PAS domain)"/>
    <property type="match status" value="1"/>
</dbReference>
<dbReference type="CDD" id="cd00130">
    <property type="entry name" value="PAS"/>
    <property type="match status" value="1"/>
</dbReference>
<dbReference type="InterPro" id="IPR036890">
    <property type="entry name" value="HATPase_C_sf"/>
</dbReference>
<dbReference type="InterPro" id="IPR004358">
    <property type="entry name" value="Sig_transdc_His_kin-like_C"/>
</dbReference>
<evidence type="ECO:0000256" key="13">
    <source>
        <dbReference type="SAM" id="Phobius"/>
    </source>
</evidence>
<dbReference type="Gene3D" id="3.30.565.10">
    <property type="entry name" value="Histidine kinase-like ATPase, C-terminal domain"/>
    <property type="match status" value="1"/>
</dbReference>
<keyword evidence="8" id="KW-0418">Kinase</keyword>
<evidence type="ECO:0000256" key="2">
    <source>
        <dbReference type="ARBA" id="ARBA00004429"/>
    </source>
</evidence>
<dbReference type="GO" id="GO:0005524">
    <property type="term" value="F:ATP binding"/>
    <property type="evidence" value="ECO:0007669"/>
    <property type="project" value="UniProtKB-KW"/>
</dbReference>